<dbReference type="AlphaFoldDB" id="A0A8G1VMR4"/>
<dbReference type="GeneID" id="37158624"/>
<feature type="transmembrane region" description="Helical" evidence="1">
    <location>
        <begin position="12"/>
        <end position="32"/>
    </location>
</feature>
<evidence type="ECO:0000256" key="1">
    <source>
        <dbReference type="SAM" id="Phobius"/>
    </source>
</evidence>
<accession>A0A8G1VMR4</accession>
<keyword evidence="3" id="KW-1185">Reference proteome</keyword>
<dbReference type="RefSeq" id="XP_025515709.1">
    <property type="nucleotide sequence ID" value="XM_025655222.1"/>
</dbReference>
<name>A0A8G1VMR4_9EURO</name>
<organism evidence="2 3">
    <name type="scientific">Aspergillus piperis CBS 112811</name>
    <dbReference type="NCBI Taxonomy" id="1448313"/>
    <lineage>
        <taxon>Eukaryota</taxon>
        <taxon>Fungi</taxon>
        <taxon>Dikarya</taxon>
        <taxon>Ascomycota</taxon>
        <taxon>Pezizomycotina</taxon>
        <taxon>Eurotiomycetes</taxon>
        <taxon>Eurotiomycetidae</taxon>
        <taxon>Eurotiales</taxon>
        <taxon>Aspergillaceae</taxon>
        <taxon>Aspergillus</taxon>
        <taxon>Aspergillus subgen. Circumdati</taxon>
    </lineage>
</organism>
<protein>
    <submittedName>
        <fullName evidence="2">Uncharacterized protein</fullName>
    </submittedName>
</protein>
<reference evidence="2 3" key="1">
    <citation type="submission" date="2018-02" db="EMBL/GenBank/DDBJ databases">
        <title>The genomes of Aspergillus section Nigri reveals drivers in fungal speciation.</title>
        <authorList>
            <consortium name="DOE Joint Genome Institute"/>
            <person name="Vesth T.C."/>
            <person name="Nybo J."/>
            <person name="Theobald S."/>
            <person name="Brandl J."/>
            <person name="Frisvad J.C."/>
            <person name="Nielsen K.F."/>
            <person name="Lyhne E.K."/>
            <person name="Kogle M.E."/>
            <person name="Kuo A."/>
            <person name="Riley R."/>
            <person name="Clum A."/>
            <person name="Nolan M."/>
            <person name="Lipzen A."/>
            <person name="Salamov A."/>
            <person name="Henrissat B."/>
            <person name="Wiebenga A."/>
            <person name="De vries R.P."/>
            <person name="Grigoriev I.V."/>
            <person name="Mortensen U.H."/>
            <person name="Andersen M.R."/>
            <person name="Baker S.E."/>
        </authorList>
    </citation>
    <scope>NUCLEOTIDE SEQUENCE [LARGE SCALE GENOMIC DNA]</scope>
    <source>
        <strain evidence="2 3">CBS 112811</strain>
    </source>
</reference>
<sequence>MYVCMHSIASFGYIISILWISCVHSLTGWVPLTFIPSDNLKCVISSEFRTCPSLWRSTTHRRYSNDIHREWID</sequence>
<keyword evidence="1" id="KW-1133">Transmembrane helix</keyword>
<evidence type="ECO:0000313" key="2">
    <source>
        <dbReference type="EMBL" id="RAH57787.1"/>
    </source>
</evidence>
<dbReference type="Proteomes" id="UP000249526">
    <property type="component" value="Unassembled WGS sequence"/>
</dbReference>
<evidence type="ECO:0000313" key="3">
    <source>
        <dbReference type="Proteomes" id="UP000249526"/>
    </source>
</evidence>
<proteinExistence type="predicted"/>
<gene>
    <name evidence="2" type="ORF">BO85DRAFT_283742</name>
</gene>
<dbReference type="EMBL" id="KZ825061">
    <property type="protein sequence ID" value="RAH57787.1"/>
    <property type="molecule type" value="Genomic_DNA"/>
</dbReference>
<keyword evidence="1" id="KW-0472">Membrane</keyword>
<keyword evidence="1" id="KW-0812">Transmembrane</keyword>